<organism evidence="1 2">
    <name type="scientific">Suillus luteus UH-Slu-Lm8-n1</name>
    <dbReference type="NCBI Taxonomy" id="930992"/>
    <lineage>
        <taxon>Eukaryota</taxon>
        <taxon>Fungi</taxon>
        <taxon>Dikarya</taxon>
        <taxon>Basidiomycota</taxon>
        <taxon>Agaricomycotina</taxon>
        <taxon>Agaricomycetes</taxon>
        <taxon>Agaricomycetidae</taxon>
        <taxon>Boletales</taxon>
        <taxon>Suillineae</taxon>
        <taxon>Suillaceae</taxon>
        <taxon>Suillus</taxon>
    </lineage>
</organism>
<reference evidence="2" key="2">
    <citation type="submission" date="2015-01" db="EMBL/GenBank/DDBJ databases">
        <title>Evolutionary Origins and Diversification of the Mycorrhizal Mutualists.</title>
        <authorList>
            <consortium name="DOE Joint Genome Institute"/>
            <consortium name="Mycorrhizal Genomics Consortium"/>
            <person name="Kohler A."/>
            <person name="Kuo A."/>
            <person name="Nagy L.G."/>
            <person name="Floudas D."/>
            <person name="Copeland A."/>
            <person name="Barry K.W."/>
            <person name="Cichocki N."/>
            <person name="Veneault-Fourrey C."/>
            <person name="LaButti K."/>
            <person name="Lindquist E.A."/>
            <person name="Lipzen A."/>
            <person name="Lundell T."/>
            <person name="Morin E."/>
            <person name="Murat C."/>
            <person name="Riley R."/>
            <person name="Ohm R."/>
            <person name="Sun H."/>
            <person name="Tunlid A."/>
            <person name="Henrissat B."/>
            <person name="Grigoriev I.V."/>
            <person name="Hibbett D.S."/>
            <person name="Martin F."/>
        </authorList>
    </citation>
    <scope>NUCLEOTIDE SEQUENCE [LARGE SCALE GENOMIC DNA]</scope>
    <source>
        <strain evidence="2">UH-Slu-Lm8-n1</strain>
    </source>
</reference>
<evidence type="ECO:0000313" key="2">
    <source>
        <dbReference type="Proteomes" id="UP000054485"/>
    </source>
</evidence>
<feature type="non-terminal residue" evidence="1">
    <location>
        <position position="1"/>
    </location>
</feature>
<dbReference type="Proteomes" id="UP000054485">
    <property type="component" value="Unassembled WGS sequence"/>
</dbReference>
<sequence>MSIAPTSSYTYNMPHSERTSVSLSEFHTLIAIDANTYQDHIASMKANVANLTDKVSAQRVTLDTTCKLAQEAVEVAEDVRMGLREVNNTVNDFKGDVAAM</sequence>
<accession>A0A0C9Z2D7</accession>
<protein>
    <submittedName>
        <fullName evidence="1">Uncharacterized protein</fullName>
    </submittedName>
</protein>
<proteinExistence type="predicted"/>
<name>A0A0C9Z2D7_9AGAM</name>
<reference evidence="1 2" key="1">
    <citation type="submission" date="2014-04" db="EMBL/GenBank/DDBJ databases">
        <authorList>
            <consortium name="DOE Joint Genome Institute"/>
            <person name="Kuo A."/>
            <person name="Ruytinx J."/>
            <person name="Rineau F."/>
            <person name="Colpaert J."/>
            <person name="Kohler A."/>
            <person name="Nagy L.G."/>
            <person name="Floudas D."/>
            <person name="Copeland A."/>
            <person name="Barry K.W."/>
            <person name="Cichocki N."/>
            <person name="Veneault-Fourrey C."/>
            <person name="LaButti K."/>
            <person name="Lindquist E.A."/>
            <person name="Lipzen A."/>
            <person name="Lundell T."/>
            <person name="Morin E."/>
            <person name="Murat C."/>
            <person name="Sun H."/>
            <person name="Tunlid A."/>
            <person name="Henrissat B."/>
            <person name="Grigoriev I.V."/>
            <person name="Hibbett D.S."/>
            <person name="Martin F."/>
            <person name="Nordberg H.P."/>
            <person name="Cantor M.N."/>
            <person name="Hua S.X."/>
        </authorList>
    </citation>
    <scope>NUCLEOTIDE SEQUENCE [LARGE SCALE GENOMIC DNA]</scope>
    <source>
        <strain evidence="1 2">UH-Slu-Lm8-n1</strain>
    </source>
</reference>
<keyword evidence="2" id="KW-1185">Reference proteome</keyword>
<dbReference type="InParanoid" id="A0A0C9Z2D7"/>
<dbReference type="AlphaFoldDB" id="A0A0C9Z2D7"/>
<dbReference type="HOGENOM" id="CLU_2312980_0_0_1"/>
<dbReference type="EMBL" id="KN836806">
    <property type="protein sequence ID" value="KIK31630.1"/>
    <property type="molecule type" value="Genomic_DNA"/>
</dbReference>
<gene>
    <name evidence="1" type="ORF">CY34DRAFT_111301</name>
</gene>
<evidence type="ECO:0000313" key="1">
    <source>
        <dbReference type="EMBL" id="KIK31630.1"/>
    </source>
</evidence>
<dbReference type="OrthoDB" id="2679923at2759"/>